<proteinExistence type="evidence at transcript level"/>
<dbReference type="EMBL" id="AK361081">
    <property type="protein sequence ID" value="BAJ92288.1"/>
    <property type="molecule type" value="mRNA"/>
</dbReference>
<dbReference type="AlphaFoldDB" id="F2DB17"/>
<organism evidence="1">
    <name type="scientific">Hordeum vulgare subsp. vulgare</name>
    <name type="common">Domesticated barley</name>
    <dbReference type="NCBI Taxonomy" id="112509"/>
    <lineage>
        <taxon>Eukaryota</taxon>
        <taxon>Viridiplantae</taxon>
        <taxon>Streptophyta</taxon>
        <taxon>Embryophyta</taxon>
        <taxon>Tracheophyta</taxon>
        <taxon>Spermatophyta</taxon>
        <taxon>Magnoliopsida</taxon>
        <taxon>Liliopsida</taxon>
        <taxon>Poales</taxon>
        <taxon>Poaceae</taxon>
        <taxon>BOP clade</taxon>
        <taxon>Pooideae</taxon>
        <taxon>Triticodae</taxon>
        <taxon>Triticeae</taxon>
        <taxon>Hordeinae</taxon>
        <taxon>Hordeum</taxon>
    </lineage>
</organism>
<protein>
    <submittedName>
        <fullName evidence="1">Predicted protein</fullName>
    </submittedName>
</protein>
<accession>F2DB17</accession>
<reference evidence="1" key="1">
    <citation type="journal article" date="2011" name="Plant Physiol.">
        <title>Comprehensive sequence analysis of 24,783 barley full-length cDNAs derived from 12 clone libraries.</title>
        <authorList>
            <person name="Matsumoto T."/>
            <person name="Tanaka T."/>
            <person name="Sakai H."/>
            <person name="Amano N."/>
            <person name="Kanamori H."/>
            <person name="Kurita K."/>
            <person name="Kikuta A."/>
            <person name="Kamiya K."/>
            <person name="Yamamoto M."/>
            <person name="Ikawa H."/>
            <person name="Fujii N."/>
            <person name="Hori K."/>
            <person name="Itoh T."/>
            <person name="Sato K."/>
        </authorList>
    </citation>
    <scope>NUCLEOTIDE SEQUENCE</scope>
    <source>
        <tissue evidence="1">Shoot</tissue>
    </source>
</reference>
<name>F2DB17_HORVV</name>
<sequence length="22" mass="2542">MPICCLGKCFYCCCTEVYVHLL</sequence>
<evidence type="ECO:0000313" key="1">
    <source>
        <dbReference type="EMBL" id="BAJ92288.1"/>
    </source>
</evidence>